<feature type="compositionally biased region" description="Polar residues" evidence="10">
    <location>
        <begin position="553"/>
        <end position="570"/>
    </location>
</feature>
<dbReference type="GO" id="GO:0006260">
    <property type="term" value="P:DNA replication"/>
    <property type="evidence" value="ECO:0007669"/>
    <property type="project" value="InterPro"/>
</dbReference>
<feature type="compositionally biased region" description="Pro residues" evidence="10">
    <location>
        <begin position="656"/>
        <end position="668"/>
    </location>
</feature>
<keyword evidence="4 9" id="KW-0227">DNA damage</keyword>
<sequence length="867" mass="93783">MASPNAFLSSPSRSANRKSHFFRSSSPDLPAIGDILSRRARNQPPERDDPALVISSDEESGFTRARPTRYAEASPRPIKSVPNGVEDTEADDPSMFIVDPPTIPAIRTPEPRRHYAAAAQFRSQSSSPAKDQPWKRFKSTAHSSQSDSNDSKPAYIKEVEPLPAQQTTDEPPPAAVDGSLRVENDINAPLRLDPAMVRRLDWTPPSHKFTTILKPSSPALEGLQSPGEPRGDDRNFEQLLESYKCPNDLQQNARTPADEDASIFRKRKLVELVMTSAAPAEVPPEADNMGPPKRKAKAPKKRPRTITELATSAYRVPEPEESAPSAADEDTTTKEPDATTAKGGNKGKPRKRTSKASAAKKKKPAPPPPPVLLPPTEALQEVARQDFVFGTSSQLAVEASPTFLRDLHAAMRRSNQAEYIDLDAPVNSDGIEPPERKRLWAAGARDADGDLFDVELSKIMERSSPPLPAIAEEDPFGYTGVDRQTTLPAASVNGADTGLHREPLPGHADATPSKATEATDFIIAEDTMQLGSDISMGSPIPRRMKPVVGSPSVKPQGSNSETKPTETQAPKPSFELYTDARLSKEIASYGFKAVKSRQAKIALLEQCWQGKNNPVSPVARRTVTTSTAAGGTASQTEVKTPRGRPRKNSESSPEAQEPPPSAQPPVSPSRPRGRPKKAATAAASAAASTTRKRTTAKTPRAKMTPSKTAAEASTARKCKAPAAKVVVEIPDSASESDGSLSPHPSPSLECASSPLPVDLSLSVMDDTDPSLALNSTQDQPLSHEYITKAVTSAPRTTDPANPSWHEKMLLYDPIVLEDFTTWLNCGQLTRVGFDGEVSAMEVKQWCESKSVCCLWKVNLRGKERKRY</sequence>
<feature type="compositionally biased region" description="Polar residues" evidence="10">
    <location>
        <begin position="1"/>
        <end position="14"/>
    </location>
</feature>
<dbReference type="GO" id="GO:0006310">
    <property type="term" value="P:DNA recombination"/>
    <property type="evidence" value="ECO:0007669"/>
    <property type="project" value="UniProtKB-UniRule"/>
</dbReference>
<evidence type="ECO:0000256" key="8">
    <source>
        <dbReference type="ARBA" id="ARBA00029496"/>
    </source>
</evidence>
<evidence type="ECO:0000256" key="6">
    <source>
        <dbReference type="ARBA" id="ARBA00023204"/>
    </source>
</evidence>
<evidence type="ECO:0000256" key="3">
    <source>
        <dbReference type="ARBA" id="ARBA00022553"/>
    </source>
</evidence>
<feature type="compositionally biased region" description="Low complexity" evidence="10">
    <location>
        <begin position="678"/>
        <end position="689"/>
    </location>
</feature>
<dbReference type="InterPro" id="IPR027784">
    <property type="entry name" value="Slx4_ascomycetes"/>
</dbReference>
<keyword evidence="3 9" id="KW-0597">Phosphoprotein</keyword>
<keyword evidence="5 9" id="KW-0233">DNA recombination</keyword>
<evidence type="ECO:0000256" key="9">
    <source>
        <dbReference type="HAMAP-Rule" id="MF_03110"/>
    </source>
</evidence>
<dbReference type="GO" id="GO:0033557">
    <property type="term" value="C:Slx1-Slx4 complex"/>
    <property type="evidence" value="ECO:0007669"/>
    <property type="project" value="UniProtKB-UniRule"/>
</dbReference>
<dbReference type="Proteomes" id="UP000240760">
    <property type="component" value="Unassembled WGS sequence"/>
</dbReference>
<feature type="region of interest" description="Disordered" evidence="10">
    <location>
        <begin position="1"/>
        <end position="182"/>
    </location>
</feature>
<accession>A0A2T4BQ98</accession>
<gene>
    <name evidence="9" type="primary">SLX4</name>
    <name evidence="11" type="ORF">M440DRAFT_1344071</name>
</gene>
<dbReference type="HAMAP" id="MF_03110">
    <property type="entry name" value="Endonuc_su_Slx4"/>
    <property type="match status" value="1"/>
</dbReference>
<dbReference type="STRING" id="983965.A0A2T4BQ98"/>
<dbReference type="InterPro" id="IPR018574">
    <property type="entry name" value="Structure-sp_endonuc_su_Slx4"/>
</dbReference>
<dbReference type="CDD" id="cd22999">
    <property type="entry name" value="SAP_SLX4"/>
    <property type="match status" value="1"/>
</dbReference>
<dbReference type="SMART" id="SM00384">
    <property type="entry name" value="AT_hook"/>
    <property type="match status" value="2"/>
</dbReference>
<organism evidence="11 12">
    <name type="scientific">Trichoderma longibrachiatum ATCC 18648</name>
    <dbReference type="NCBI Taxonomy" id="983965"/>
    <lineage>
        <taxon>Eukaryota</taxon>
        <taxon>Fungi</taxon>
        <taxon>Dikarya</taxon>
        <taxon>Ascomycota</taxon>
        <taxon>Pezizomycotina</taxon>
        <taxon>Sordariomycetes</taxon>
        <taxon>Hypocreomycetidae</taxon>
        <taxon>Hypocreales</taxon>
        <taxon>Hypocreaceae</taxon>
        <taxon>Trichoderma</taxon>
    </lineage>
</organism>
<feature type="region of interest" description="Disordered" evidence="10">
    <location>
        <begin position="607"/>
        <end position="718"/>
    </location>
</feature>
<evidence type="ECO:0000256" key="1">
    <source>
        <dbReference type="ARBA" id="ARBA00004123"/>
    </source>
</evidence>
<evidence type="ECO:0000256" key="10">
    <source>
        <dbReference type="SAM" id="MobiDB-lite"/>
    </source>
</evidence>
<dbReference type="GO" id="GO:0006281">
    <property type="term" value="P:DNA repair"/>
    <property type="evidence" value="ECO:0007669"/>
    <property type="project" value="UniProtKB-UniRule"/>
</dbReference>
<feature type="compositionally biased region" description="Low complexity" evidence="10">
    <location>
        <begin position="618"/>
        <end position="634"/>
    </location>
</feature>
<dbReference type="GO" id="GO:0003677">
    <property type="term" value="F:DNA binding"/>
    <property type="evidence" value="ECO:0007669"/>
    <property type="project" value="InterPro"/>
</dbReference>
<dbReference type="GO" id="GO:0017108">
    <property type="term" value="F:5'-flap endonuclease activity"/>
    <property type="evidence" value="ECO:0007669"/>
    <property type="project" value="InterPro"/>
</dbReference>
<dbReference type="OrthoDB" id="5349119at2759"/>
<dbReference type="EMBL" id="KZ679148">
    <property type="protein sequence ID" value="PTB71479.1"/>
    <property type="molecule type" value="Genomic_DNA"/>
</dbReference>
<feature type="compositionally biased region" description="Basic residues" evidence="10">
    <location>
        <begin position="292"/>
        <end position="304"/>
    </location>
</feature>
<evidence type="ECO:0000313" key="11">
    <source>
        <dbReference type="EMBL" id="PTB71479.1"/>
    </source>
</evidence>
<keyword evidence="6 9" id="KW-0234">DNA repair</keyword>
<evidence type="ECO:0000313" key="12">
    <source>
        <dbReference type="Proteomes" id="UP000240760"/>
    </source>
</evidence>
<feature type="region of interest" description="Disordered" evidence="10">
    <location>
        <begin position="209"/>
        <end position="234"/>
    </location>
</feature>
<comment type="subcellular location">
    <subcellularLocation>
        <location evidence="1 9">Nucleus</location>
    </subcellularLocation>
</comment>
<reference evidence="11 12" key="1">
    <citation type="submission" date="2016-07" db="EMBL/GenBank/DDBJ databases">
        <title>Multiple horizontal gene transfer events from other fungi enriched the ability of initially mycotrophic Trichoderma (Ascomycota) to feed on dead plant biomass.</title>
        <authorList>
            <consortium name="DOE Joint Genome Institute"/>
            <person name="Aerts A."/>
            <person name="Atanasova L."/>
            <person name="Chenthamara K."/>
            <person name="Zhang J."/>
            <person name="Grujic M."/>
            <person name="Henrissat B."/>
            <person name="Kuo A."/>
            <person name="Salamov A."/>
            <person name="Lipzen A."/>
            <person name="Labutti K."/>
            <person name="Barry K."/>
            <person name="Miao Y."/>
            <person name="Rahimi M.J."/>
            <person name="Shen Q."/>
            <person name="Grigoriev I.V."/>
            <person name="Kubicek C.P."/>
            <person name="Druzhinina I.S."/>
        </authorList>
    </citation>
    <scope>NUCLEOTIDE SEQUENCE [LARGE SCALE GENOMIC DNA]</scope>
    <source>
        <strain evidence="11 12">ATCC 18648</strain>
    </source>
</reference>
<feature type="region of interest" description="Disordered" evidence="10">
    <location>
        <begin position="275"/>
        <end position="378"/>
    </location>
</feature>
<evidence type="ECO:0000256" key="5">
    <source>
        <dbReference type="ARBA" id="ARBA00023172"/>
    </source>
</evidence>
<comment type="similarity">
    <text evidence="2 9">Belongs to the SLX4 family.</text>
</comment>
<feature type="region of interest" description="Disordered" evidence="10">
    <location>
        <begin position="731"/>
        <end position="753"/>
    </location>
</feature>
<keyword evidence="12" id="KW-1185">Reference proteome</keyword>
<evidence type="ECO:0000256" key="7">
    <source>
        <dbReference type="ARBA" id="ARBA00023242"/>
    </source>
</evidence>
<dbReference type="InterPro" id="IPR017956">
    <property type="entry name" value="AT_hook_DNA-bd_motif"/>
</dbReference>
<dbReference type="Pfam" id="PF02178">
    <property type="entry name" value="AT_hook"/>
    <property type="match status" value="2"/>
</dbReference>
<protein>
    <recommendedName>
        <fullName evidence="8 9">Structure-specific endonuclease subunit SLX4</fullName>
    </recommendedName>
</protein>
<comment type="subunit">
    <text evidence="9">Forms a heterodimer with SLX1.</text>
</comment>
<proteinExistence type="inferred from homology"/>
<feature type="compositionally biased region" description="Low complexity" evidence="10">
    <location>
        <begin position="116"/>
        <end position="129"/>
    </location>
</feature>
<feature type="compositionally biased region" description="Basic residues" evidence="10">
    <location>
        <begin position="345"/>
        <end position="364"/>
    </location>
</feature>
<comment type="PTM">
    <text evidence="9">Phosphorylated in response to DNA damage.</text>
</comment>
<feature type="region of interest" description="Disordered" evidence="10">
    <location>
        <begin position="532"/>
        <end position="575"/>
    </location>
</feature>
<evidence type="ECO:0000256" key="4">
    <source>
        <dbReference type="ARBA" id="ARBA00022763"/>
    </source>
</evidence>
<evidence type="ECO:0000256" key="2">
    <source>
        <dbReference type="ARBA" id="ARBA00006661"/>
    </source>
</evidence>
<keyword evidence="7 9" id="KW-0539">Nucleus</keyword>
<comment type="function">
    <text evidence="9">Regulatory subunit of the SLX1-SLX4 structure-specific endonuclease that resolves DNA secondary structures generated during DNA repair and recombination. Has endonuclease activity towards branched DNA substrates, introducing single-strand cuts in duplex DNA close to junctions with ss-DNA.</text>
</comment>
<dbReference type="AlphaFoldDB" id="A0A2T4BQ98"/>
<dbReference type="Pfam" id="PF09494">
    <property type="entry name" value="Slx4"/>
    <property type="match status" value="1"/>
</dbReference>
<name>A0A2T4BQ98_TRILO</name>